<feature type="transmembrane region" description="Helical" evidence="5">
    <location>
        <begin position="119"/>
        <end position="136"/>
    </location>
</feature>
<feature type="transmembrane region" description="Helical" evidence="5">
    <location>
        <begin position="271"/>
        <end position="293"/>
    </location>
</feature>
<feature type="transmembrane region" description="Helical" evidence="5">
    <location>
        <begin position="187"/>
        <end position="209"/>
    </location>
</feature>
<dbReference type="Pfam" id="PF00939">
    <property type="entry name" value="Na_sulph_symp"/>
    <property type="match status" value="1"/>
</dbReference>
<reference evidence="7" key="1">
    <citation type="submission" date="2016-04" db="EMBL/GenBank/DDBJ databases">
        <authorList>
            <person name="Tagini F."/>
        </authorList>
    </citation>
    <scope>NUCLEOTIDE SEQUENCE [LARGE SCALE GENOMIC DNA]</scope>
    <source>
        <strain evidence="7">CHUV0807</strain>
    </source>
</reference>
<dbReference type="NCBIfam" id="TIGR00785">
    <property type="entry name" value="dass"/>
    <property type="match status" value="1"/>
</dbReference>
<evidence type="ECO:0000256" key="1">
    <source>
        <dbReference type="ARBA" id="ARBA00004141"/>
    </source>
</evidence>
<evidence type="ECO:0000256" key="5">
    <source>
        <dbReference type="SAM" id="Phobius"/>
    </source>
</evidence>
<dbReference type="RefSeq" id="WP_256860852.1">
    <property type="nucleotide sequence ID" value="NZ_CP171111.1"/>
</dbReference>
<name>A0A1C3H1N0_9GAMM</name>
<dbReference type="InterPro" id="IPR001898">
    <property type="entry name" value="SLC13A/DASS"/>
</dbReference>
<keyword evidence="4 5" id="KW-0472">Membrane</keyword>
<dbReference type="GO" id="GO:0005886">
    <property type="term" value="C:plasma membrane"/>
    <property type="evidence" value="ECO:0007669"/>
    <property type="project" value="TreeGrafter"/>
</dbReference>
<evidence type="ECO:0000256" key="4">
    <source>
        <dbReference type="ARBA" id="ARBA00023136"/>
    </source>
</evidence>
<dbReference type="GO" id="GO:0005315">
    <property type="term" value="F:phosphate transmembrane transporter activity"/>
    <property type="evidence" value="ECO:0007669"/>
    <property type="project" value="TreeGrafter"/>
</dbReference>
<sequence length="518" mass="55671">MQETKPGHTLRWRAFVSRCRERCRKLAHDARASAVASWHAFVARCRRLPRDTAVYIATTWRALSPESRKKIKQAIAAFVISVVLALVVAGEGFSYAQYCTLFLLFFAIQLWITEAAPPFAVGVFIVGFLVYALGNADGIDVGQYVKTWSDGIIILFLGGFFLAEGMQKTRLDYKLLQKLLPRFGQQARYILLGLMLTTACISMLMSNTATTAMMIATAAPLYTNSKGSFSRALLLGIPAAASIGGMGTIIGSPPNAITVGALAKQGIHVGFLDWMIVGMPLAIILTLVFWRILVSAYKIGKDPLDTSFLTAPSDEAPAVNALQEQIMIAILVLTLFFWMLGKQLFGIPTAAVSGIPIAGLTLTGILTGKDVRALPWDTLMLVAGGLALGLAIEEQHLATYYVEKLQHVQINYILLIILFALVTVTLSNFMSNTAATAILIPVALSSTALIGDHNPIALPLIIGLSASCALFLPVSTPPNAIAYSTGLLKQSEFRLGGVSVGLIGPALIILWVLMTNGS</sequence>
<dbReference type="Proteomes" id="UP000190837">
    <property type="component" value="Unassembled WGS sequence"/>
</dbReference>
<gene>
    <name evidence="6" type="ORF">CHUV0807_0060</name>
</gene>
<comment type="subcellular location">
    <subcellularLocation>
        <location evidence="1">Membrane</location>
        <topology evidence="1">Multi-pass membrane protein</topology>
    </subcellularLocation>
</comment>
<feature type="transmembrane region" description="Helical" evidence="5">
    <location>
        <begin position="412"/>
        <end position="444"/>
    </location>
</feature>
<evidence type="ECO:0000256" key="2">
    <source>
        <dbReference type="ARBA" id="ARBA00022692"/>
    </source>
</evidence>
<organism evidence="6 7">
    <name type="scientific">Cardiobacterium hominis</name>
    <dbReference type="NCBI Taxonomy" id="2718"/>
    <lineage>
        <taxon>Bacteria</taxon>
        <taxon>Pseudomonadati</taxon>
        <taxon>Pseudomonadota</taxon>
        <taxon>Gammaproteobacteria</taxon>
        <taxon>Cardiobacteriales</taxon>
        <taxon>Cardiobacteriaceae</taxon>
        <taxon>Cardiobacterium</taxon>
    </lineage>
</organism>
<feature type="transmembrane region" description="Helical" evidence="5">
    <location>
        <begin position="322"/>
        <end position="340"/>
    </location>
</feature>
<proteinExistence type="predicted"/>
<accession>A0A1C3H1N0</accession>
<evidence type="ECO:0000256" key="3">
    <source>
        <dbReference type="ARBA" id="ARBA00022989"/>
    </source>
</evidence>
<dbReference type="EMBL" id="FKLO01000005">
    <property type="protein sequence ID" value="SAM56948.1"/>
    <property type="molecule type" value="Genomic_DNA"/>
</dbReference>
<dbReference type="PANTHER" id="PTHR10283:SF92">
    <property type="entry name" value="LOW-AFFINITY PHOSPHATE TRANSPORTER PHO91"/>
    <property type="match status" value="1"/>
</dbReference>
<feature type="transmembrane region" description="Helical" evidence="5">
    <location>
        <begin position="148"/>
        <end position="166"/>
    </location>
</feature>
<feature type="transmembrane region" description="Helical" evidence="5">
    <location>
        <begin position="347"/>
        <end position="367"/>
    </location>
</feature>
<protein>
    <submittedName>
        <fullName evidence="6">Transporter</fullName>
    </submittedName>
</protein>
<evidence type="ECO:0000313" key="6">
    <source>
        <dbReference type="EMBL" id="SAM56948.1"/>
    </source>
</evidence>
<feature type="transmembrane region" description="Helical" evidence="5">
    <location>
        <begin position="495"/>
        <end position="514"/>
    </location>
</feature>
<feature type="transmembrane region" description="Helical" evidence="5">
    <location>
        <begin position="373"/>
        <end position="392"/>
    </location>
</feature>
<evidence type="ECO:0000313" key="7">
    <source>
        <dbReference type="Proteomes" id="UP000190837"/>
    </source>
</evidence>
<feature type="transmembrane region" description="Helical" evidence="5">
    <location>
        <begin position="229"/>
        <end position="250"/>
    </location>
</feature>
<keyword evidence="2 5" id="KW-0812">Transmembrane</keyword>
<feature type="transmembrane region" description="Helical" evidence="5">
    <location>
        <begin position="71"/>
        <end position="89"/>
    </location>
</feature>
<dbReference type="PANTHER" id="PTHR10283">
    <property type="entry name" value="SOLUTE CARRIER FAMILY 13 MEMBER"/>
    <property type="match status" value="1"/>
</dbReference>
<dbReference type="AlphaFoldDB" id="A0A1C3H1N0"/>
<dbReference type="CDD" id="cd01115">
    <property type="entry name" value="SLC13_permease"/>
    <property type="match status" value="1"/>
</dbReference>
<keyword evidence="3 5" id="KW-1133">Transmembrane helix</keyword>
<feature type="transmembrane region" description="Helical" evidence="5">
    <location>
        <begin position="456"/>
        <end position="474"/>
    </location>
</feature>